<keyword evidence="1" id="KW-1133">Transmembrane helix</keyword>
<feature type="transmembrane region" description="Helical" evidence="1">
    <location>
        <begin position="57"/>
        <end position="76"/>
    </location>
</feature>
<evidence type="ECO:0000313" key="3">
    <source>
        <dbReference type="Proteomes" id="UP000324222"/>
    </source>
</evidence>
<comment type="caution">
    <text evidence="2">The sequence shown here is derived from an EMBL/GenBank/DDBJ whole genome shotgun (WGS) entry which is preliminary data.</text>
</comment>
<dbReference type="AlphaFoldDB" id="A0A5B7J5Y6"/>
<accession>A0A5B7J5Y6</accession>
<proteinExistence type="predicted"/>
<keyword evidence="3" id="KW-1185">Reference proteome</keyword>
<dbReference type="EMBL" id="VSRR010094098">
    <property type="protein sequence ID" value="MPC93231.1"/>
    <property type="molecule type" value="Genomic_DNA"/>
</dbReference>
<evidence type="ECO:0000256" key="1">
    <source>
        <dbReference type="SAM" id="Phobius"/>
    </source>
</evidence>
<organism evidence="2 3">
    <name type="scientific">Portunus trituberculatus</name>
    <name type="common">Swimming crab</name>
    <name type="synonym">Neptunus trituberculatus</name>
    <dbReference type="NCBI Taxonomy" id="210409"/>
    <lineage>
        <taxon>Eukaryota</taxon>
        <taxon>Metazoa</taxon>
        <taxon>Ecdysozoa</taxon>
        <taxon>Arthropoda</taxon>
        <taxon>Crustacea</taxon>
        <taxon>Multicrustacea</taxon>
        <taxon>Malacostraca</taxon>
        <taxon>Eumalacostraca</taxon>
        <taxon>Eucarida</taxon>
        <taxon>Decapoda</taxon>
        <taxon>Pleocyemata</taxon>
        <taxon>Brachyura</taxon>
        <taxon>Eubrachyura</taxon>
        <taxon>Portunoidea</taxon>
        <taxon>Portunidae</taxon>
        <taxon>Portuninae</taxon>
        <taxon>Portunus</taxon>
    </lineage>
</organism>
<reference evidence="2 3" key="1">
    <citation type="submission" date="2019-05" db="EMBL/GenBank/DDBJ databases">
        <title>Another draft genome of Portunus trituberculatus and its Hox gene families provides insights of decapod evolution.</title>
        <authorList>
            <person name="Jeong J.-H."/>
            <person name="Song I."/>
            <person name="Kim S."/>
            <person name="Choi T."/>
            <person name="Kim D."/>
            <person name="Ryu S."/>
            <person name="Kim W."/>
        </authorList>
    </citation>
    <scope>NUCLEOTIDE SEQUENCE [LARGE SCALE GENOMIC DNA]</scope>
    <source>
        <tissue evidence="2">Muscle</tissue>
    </source>
</reference>
<sequence>MKRLSQYVKGRQSNAAHLSLFLLLAKQTPVALPCVEKLLCWDEVKWDHLPQYSGDVSAAVLVVMMVIVMMMMIYTFHDSPNKS</sequence>
<protein>
    <submittedName>
        <fullName evidence="2">Uncharacterized protein</fullName>
    </submittedName>
</protein>
<evidence type="ECO:0000313" key="2">
    <source>
        <dbReference type="EMBL" id="MPC93231.1"/>
    </source>
</evidence>
<keyword evidence="1" id="KW-0812">Transmembrane</keyword>
<keyword evidence="1" id="KW-0472">Membrane</keyword>
<name>A0A5B7J5Y6_PORTR</name>
<dbReference type="Proteomes" id="UP000324222">
    <property type="component" value="Unassembled WGS sequence"/>
</dbReference>
<gene>
    <name evidence="2" type="ORF">E2C01_088354</name>
</gene>